<gene>
    <name evidence="1" type="ORF">NM688_g6189</name>
</gene>
<sequence length="649" mass="73113">MFYWEDFVGQSHRSVTFFRRVASRSLMALQGASTLHTALSVPKLMESEEMAGKKRQWSPEAGNAPEPLLTAPHPHPGFDFDDRGVVFRVQGAHFRVYRTVLCLHSKAFRDMITLARLPKPSDLDQQRIIIWMRGGVAFTRQSHLEGGDVIDGCPVVRVSDKADDLAAILRIVYNGCQRYIAFRDALPFSTVKAMITLGYKYEMEHIRLEGIRRLQICFPEELSDFHNKAAVVETYSKFRGTTGHFVRPIDLTPKDAIEVIILARTFNIKSVLPAAFYTAAQLPILTLVQAQPPEGGLSKADLALCLQGRAELIRKNVKWAFDVQKYLDKECGMTADNQSRKKRQRSPAGSPELIPSAYKNHPEFYLDDGNVVLIAGDTRFRVHKSILALNSAVFCDMVSLAQPPSPSEDEDLFDGCPMIQLSDEAEDLAVILRLMYNGCQRYVALTEVLPFSIVKAMITLGHKYEMEEVRLEGLRRLQICFPDKLRDFHEKAAVVRTHPYVLFIVPFTRPIDLKIEDAIEVIALARRFNIKSVLPAAFYTAAQLPIATLVQALSPDGVLSKEDLTSCLEGKAELIRQTLEHLSDAQEAMDEACGNCELDIRAETCGPDALRLLTYDVDLCDLCLDFFHSESKEWREGIWSSLPEIFKLD</sequence>
<accession>A0ACC1SIQ8</accession>
<evidence type="ECO:0000313" key="2">
    <source>
        <dbReference type="Proteomes" id="UP001148662"/>
    </source>
</evidence>
<proteinExistence type="predicted"/>
<name>A0ACC1SIQ8_9APHY</name>
<dbReference type="Proteomes" id="UP001148662">
    <property type="component" value="Unassembled WGS sequence"/>
</dbReference>
<dbReference type="EMBL" id="JANHOG010001237">
    <property type="protein sequence ID" value="KAJ3540716.1"/>
    <property type="molecule type" value="Genomic_DNA"/>
</dbReference>
<organism evidence="1 2">
    <name type="scientific">Phlebia brevispora</name>
    <dbReference type="NCBI Taxonomy" id="194682"/>
    <lineage>
        <taxon>Eukaryota</taxon>
        <taxon>Fungi</taxon>
        <taxon>Dikarya</taxon>
        <taxon>Basidiomycota</taxon>
        <taxon>Agaricomycotina</taxon>
        <taxon>Agaricomycetes</taxon>
        <taxon>Polyporales</taxon>
        <taxon>Meruliaceae</taxon>
        <taxon>Phlebia</taxon>
    </lineage>
</organism>
<keyword evidence="2" id="KW-1185">Reference proteome</keyword>
<protein>
    <submittedName>
        <fullName evidence="1">Uncharacterized protein</fullName>
    </submittedName>
</protein>
<evidence type="ECO:0000313" key="1">
    <source>
        <dbReference type="EMBL" id="KAJ3540716.1"/>
    </source>
</evidence>
<comment type="caution">
    <text evidence="1">The sequence shown here is derived from an EMBL/GenBank/DDBJ whole genome shotgun (WGS) entry which is preliminary data.</text>
</comment>
<reference evidence="1" key="1">
    <citation type="submission" date="2022-07" db="EMBL/GenBank/DDBJ databases">
        <title>Genome Sequence of Phlebia brevispora.</title>
        <authorList>
            <person name="Buettner E."/>
        </authorList>
    </citation>
    <scope>NUCLEOTIDE SEQUENCE</scope>
    <source>
        <strain evidence="1">MPL23</strain>
    </source>
</reference>